<comment type="cofactor">
    <cofactor evidence="1">
        <name>heme</name>
        <dbReference type="ChEBI" id="CHEBI:30413"/>
    </cofactor>
</comment>
<dbReference type="GO" id="GO:0020037">
    <property type="term" value="F:heme binding"/>
    <property type="evidence" value="ECO:0007669"/>
    <property type="project" value="InterPro"/>
</dbReference>
<evidence type="ECO:0000256" key="7">
    <source>
        <dbReference type="ARBA" id="ARBA00022824"/>
    </source>
</evidence>
<dbReference type="GO" id="GO:0006082">
    <property type="term" value="P:organic acid metabolic process"/>
    <property type="evidence" value="ECO:0007669"/>
    <property type="project" value="TreeGrafter"/>
</dbReference>
<reference evidence="14" key="2">
    <citation type="submission" date="2025-08" db="UniProtKB">
        <authorList>
            <consortium name="Ensembl"/>
        </authorList>
    </citation>
    <scope>IDENTIFICATION</scope>
</reference>
<organism evidence="14 15">
    <name type="scientific">Ursus americanus</name>
    <name type="common">American black bear</name>
    <name type="synonym">Euarctos americanus</name>
    <dbReference type="NCBI Taxonomy" id="9643"/>
    <lineage>
        <taxon>Eukaryota</taxon>
        <taxon>Metazoa</taxon>
        <taxon>Chordata</taxon>
        <taxon>Craniata</taxon>
        <taxon>Vertebrata</taxon>
        <taxon>Euteleostomi</taxon>
        <taxon>Mammalia</taxon>
        <taxon>Eutheria</taxon>
        <taxon>Laurasiatheria</taxon>
        <taxon>Carnivora</taxon>
        <taxon>Caniformia</taxon>
        <taxon>Ursidae</taxon>
        <taxon>Ursus</taxon>
    </lineage>
</organism>
<reference evidence="15" key="1">
    <citation type="submission" date="2016-06" db="EMBL/GenBank/DDBJ databases">
        <title>De novo assembly and RNA-Seq shows season-dependent expression and editing in black bear kidneys.</title>
        <authorList>
            <person name="Korstanje R."/>
            <person name="Srivastava A."/>
            <person name="Sarsani V.K."/>
            <person name="Sheehan S.M."/>
            <person name="Seger R.L."/>
            <person name="Barter M.E."/>
            <person name="Lindqvist C."/>
            <person name="Brody L.C."/>
            <person name="Mullikin J.C."/>
        </authorList>
    </citation>
    <scope>NUCLEOTIDE SEQUENCE [LARGE SCALE GENOMIC DNA]</scope>
</reference>
<keyword evidence="6" id="KW-0479">Metal-binding</keyword>
<keyword evidence="8" id="KW-0492">Microsome</keyword>
<keyword evidence="5" id="KW-0349">Heme</keyword>
<dbReference type="PRINTS" id="PR00385">
    <property type="entry name" value="P450"/>
</dbReference>
<evidence type="ECO:0000256" key="4">
    <source>
        <dbReference type="ARBA" id="ARBA00010617"/>
    </source>
</evidence>
<dbReference type="PANTHER" id="PTHR24300">
    <property type="entry name" value="CYTOCHROME P450 508A4-RELATED"/>
    <property type="match status" value="1"/>
</dbReference>
<keyword evidence="9" id="KW-0560">Oxidoreductase</keyword>
<evidence type="ECO:0000313" key="15">
    <source>
        <dbReference type="Proteomes" id="UP000291022"/>
    </source>
</evidence>
<keyword evidence="11" id="KW-0503">Monooxygenase</keyword>
<evidence type="ECO:0000256" key="9">
    <source>
        <dbReference type="ARBA" id="ARBA00023002"/>
    </source>
</evidence>
<evidence type="ECO:0000256" key="3">
    <source>
        <dbReference type="ARBA" id="ARBA00004406"/>
    </source>
</evidence>
<evidence type="ECO:0000313" key="14">
    <source>
        <dbReference type="Ensembl" id="ENSUAMP00000034403.1"/>
    </source>
</evidence>
<feature type="region of interest" description="Disordered" evidence="13">
    <location>
        <begin position="353"/>
        <end position="398"/>
    </location>
</feature>
<dbReference type="GO" id="GO:0016712">
    <property type="term" value="F:oxidoreductase activity, acting on paired donors, with incorporation or reduction of molecular oxygen, reduced flavin or flavoprotein as one donor, and incorporation of one atom of oxygen"/>
    <property type="evidence" value="ECO:0007669"/>
    <property type="project" value="TreeGrafter"/>
</dbReference>
<accession>A0A452SP39</accession>
<evidence type="ECO:0000256" key="8">
    <source>
        <dbReference type="ARBA" id="ARBA00022848"/>
    </source>
</evidence>
<dbReference type="PANTHER" id="PTHR24300:SF302">
    <property type="entry name" value="CYTOCHROME P450"/>
    <property type="match status" value="1"/>
</dbReference>
<keyword evidence="7" id="KW-0256">Endoplasmic reticulum</keyword>
<dbReference type="FunFam" id="1.10.630.10:FF:000238">
    <property type="entry name" value="Cytochrome P450 2A6"/>
    <property type="match status" value="1"/>
</dbReference>
<dbReference type="GO" id="GO:0005506">
    <property type="term" value="F:iron ion binding"/>
    <property type="evidence" value="ECO:0007669"/>
    <property type="project" value="InterPro"/>
</dbReference>
<evidence type="ECO:0000256" key="1">
    <source>
        <dbReference type="ARBA" id="ARBA00001971"/>
    </source>
</evidence>
<evidence type="ECO:0000256" key="11">
    <source>
        <dbReference type="ARBA" id="ARBA00023033"/>
    </source>
</evidence>
<evidence type="ECO:0000256" key="2">
    <source>
        <dbReference type="ARBA" id="ARBA00004174"/>
    </source>
</evidence>
<dbReference type="GO" id="GO:0006805">
    <property type="term" value="P:xenobiotic metabolic process"/>
    <property type="evidence" value="ECO:0007669"/>
    <property type="project" value="TreeGrafter"/>
</dbReference>
<dbReference type="InterPro" id="IPR002401">
    <property type="entry name" value="Cyt_P450_E_grp-I"/>
</dbReference>
<dbReference type="Ensembl" id="ENSUAMT00000038310.1">
    <property type="protein sequence ID" value="ENSUAMP00000034403.1"/>
    <property type="gene ID" value="ENSUAMG00000026113.1"/>
</dbReference>
<evidence type="ECO:0000256" key="13">
    <source>
        <dbReference type="SAM" id="MobiDB-lite"/>
    </source>
</evidence>
<dbReference type="AlphaFoldDB" id="A0A452SP39"/>
<comment type="similarity">
    <text evidence="4">Belongs to the cytochrome P450 family.</text>
</comment>
<dbReference type="InterPro" id="IPR001128">
    <property type="entry name" value="Cyt_P450"/>
</dbReference>
<dbReference type="GO" id="GO:0005789">
    <property type="term" value="C:endoplasmic reticulum membrane"/>
    <property type="evidence" value="ECO:0007669"/>
    <property type="project" value="UniProtKB-SubCell"/>
</dbReference>
<dbReference type="Gene3D" id="1.10.630.10">
    <property type="entry name" value="Cytochrome P450"/>
    <property type="match status" value="1"/>
</dbReference>
<evidence type="ECO:0000256" key="10">
    <source>
        <dbReference type="ARBA" id="ARBA00023004"/>
    </source>
</evidence>
<evidence type="ECO:0000256" key="12">
    <source>
        <dbReference type="ARBA" id="ARBA00023136"/>
    </source>
</evidence>
<dbReference type="InterPro" id="IPR036396">
    <property type="entry name" value="Cyt_P450_sf"/>
</dbReference>
<evidence type="ECO:0000256" key="5">
    <source>
        <dbReference type="ARBA" id="ARBA00022617"/>
    </source>
</evidence>
<dbReference type="Proteomes" id="UP000291022">
    <property type="component" value="Unassembled WGS sequence"/>
</dbReference>
<evidence type="ECO:0000256" key="6">
    <source>
        <dbReference type="ARBA" id="ARBA00022723"/>
    </source>
</evidence>
<keyword evidence="15" id="KW-1185">Reference proteome</keyword>
<dbReference type="InterPro" id="IPR050182">
    <property type="entry name" value="Cytochrome_P450_fam2"/>
</dbReference>
<proteinExistence type="inferred from homology"/>
<reference evidence="14" key="3">
    <citation type="submission" date="2025-09" db="UniProtKB">
        <authorList>
            <consortium name="Ensembl"/>
        </authorList>
    </citation>
    <scope>IDENTIFICATION</scope>
</reference>
<keyword evidence="10" id="KW-0408">Iron</keyword>
<protein>
    <submittedName>
        <fullName evidence="14">Uncharacterized protein</fullName>
    </submittedName>
</protein>
<dbReference type="PRINTS" id="PR00463">
    <property type="entry name" value="EP450I"/>
</dbReference>
<keyword evidence="12" id="KW-0472">Membrane</keyword>
<name>A0A452SP39_URSAM</name>
<dbReference type="SUPFAM" id="SSF48264">
    <property type="entry name" value="Cytochrome P450"/>
    <property type="match status" value="1"/>
</dbReference>
<sequence>MGPKKVVVLSGYETVKDALVSYGDQFGERSQVPIFERLFEGKGIVFSHGETWKTMRRFSLTTLRNFGMGKRLIEDTIIEECQHLVRSFESHRGKPFEVTTVMNASVANVIVSVLLGKRFAYQDTQFLRLLTLIGENVKLVGSPRIALFNMFPVLGFLLKSHKTVLKNRDELFAFIRMTFLDHQHKFDKNDPRSLIDAFLVRQQEVMVDENLVALVSNLFAAGTETTASTLRWALLLMMRYPEVQKKVCDEITKVVGSAQPRIAHRTQMPYTDAVIHEVQRFANILPTSLPHATTTDVMFKNYYIPKGTEVITLLTSVLRDQTQWEKPDTFNPEHFLSSTGKFIKKEAFMPFSLGKTASERGNTSRGSGRGRSRLTAEDPDVGLNPITRGSRPEPKADA</sequence>
<dbReference type="GeneTree" id="ENSGT00940000162510"/>
<dbReference type="Pfam" id="PF00067">
    <property type="entry name" value="p450"/>
    <property type="match status" value="1"/>
</dbReference>
<comment type="subcellular location">
    <subcellularLocation>
        <location evidence="3">Endoplasmic reticulum membrane</location>
        <topology evidence="3">Peripheral membrane protein</topology>
    </subcellularLocation>
    <subcellularLocation>
        <location evidence="2">Microsome membrane</location>
        <topology evidence="2">Peripheral membrane protein</topology>
    </subcellularLocation>
</comment>